<keyword evidence="4 6" id="KW-1133">Transmembrane helix</keyword>
<dbReference type="KEGG" id="osg:BST96_13355"/>
<feature type="transmembrane region" description="Helical" evidence="6">
    <location>
        <begin position="154"/>
        <end position="174"/>
    </location>
</feature>
<sequence>MTIETGILFFTAILIFAVTPGPGVFAVLARSLAFGVHRSLAMIIGIVISDIVYLLMACKGLSYIAENWSQVFTIIRLAGAAYLIYLGWNIWNTPVTFYLDEKPTNQANDHIKSFLQGFLISASNPKVILFYLAFLPTFIDLSNLTGSDLLLMGFLTFAGLFLSLIIISTGAAAARQYFQSKSAIGRLNKTAGATMMGAGAFLASRQ</sequence>
<dbReference type="InterPro" id="IPR001123">
    <property type="entry name" value="LeuE-type"/>
</dbReference>
<evidence type="ECO:0000256" key="4">
    <source>
        <dbReference type="ARBA" id="ARBA00022989"/>
    </source>
</evidence>
<protein>
    <submittedName>
        <fullName evidence="7">Threonine transporter</fullName>
    </submittedName>
</protein>
<keyword evidence="2" id="KW-1003">Cell membrane</keyword>
<evidence type="ECO:0000256" key="5">
    <source>
        <dbReference type="ARBA" id="ARBA00023136"/>
    </source>
</evidence>
<dbReference type="PANTHER" id="PTHR30086">
    <property type="entry name" value="ARGININE EXPORTER PROTEIN ARGO"/>
    <property type="match status" value="1"/>
</dbReference>
<evidence type="ECO:0000313" key="8">
    <source>
        <dbReference type="Proteomes" id="UP000193450"/>
    </source>
</evidence>
<dbReference type="PIRSF" id="PIRSF006324">
    <property type="entry name" value="LeuE"/>
    <property type="match status" value="1"/>
</dbReference>
<dbReference type="Pfam" id="PF01810">
    <property type="entry name" value="LysE"/>
    <property type="match status" value="1"/>
</dbReference>
<name>A0A1X9NEZ5_9GAMM</name>
<evidence type="ECO:0000256" key="6">
    <source>
        <dbReference type="SAM" id="Phobius"/>
    </source>
</evidence>
<dbReference type="GO" id="GO:0005886">
    <property type="term" value="C:plasma membrane"/>
    <property type="evidence" value="ECO:0007669"/>
    <property type="project" value="UniProtKB-SubCell"/>
</dbReference>
<feature type="transmembrane region" description="Helical" evidence="6">
    <location>
        <begin position="71"/>
        <end position="92"/>
    </location>
</feature>
<dbReference type="GO" id="GO:0015171">
    <property type="term" value="F:amino acid transmembrane transporter activity"/>
    <property type="evidence" value="ECO:0007669"/>
    <property type="project" value="TreeGrafter"/>
</dbReference>
<feature type="transmembrane region" description="Helical" evidence="6">
    <location>
        <begin position="113"/>
        <end position="134"/>
    </location>
</feature>
<keyword evidence="3 6" id="KW-0812">Transmembrane</keyword>
<feature type="transmembrane region" description="Helical" evidence="6">
    <location>
        <begin position="40"/>
        <end position="65"/>
    </location>
</feature>
<proteinExistence type="predicted"/>
<organism evidence="7 8">
    <name type="scientific">Oceanicoccus sagamiensis</name>
    <dbReference type="NCBI Taxonomy" id="716816"/>
    <lineage>
        <taxon>Bacteria</taxon>
        <taxon>Pseudomonadati</taxon>
        <taxon>Pseudomonadota</taxon>
        <taxon>Gammaproteobacteria</taxon>
        <taxon>Cellvibrionales</taxon>
        <taxon>Spongiibacteraceae</taxon>
        <taxon>Oceanicoccus</taxon>
    </lineage>
</organism>
<gene>
    <name evidence="7" type="ORF">BST96_13355</name>
</gene>
<evidence type="ECO:0000256" key="2">
    <source>
        <dbReference type="ARBA" id="ARBA00022475"/>
    </source>
</evidence>
<dbReference type="EMBL" id="CP019343">
    <property type="protein sequence ID" value="ARN75012.1"/>
    <property type="molecule type" value="Genomic_DNA"/>
</dbReference>
<evidence type="ECO:0000313" key="7">
    <source>
        <dbReference type="EMBL" id="ARN75012.1"/>
    </source>
</evidence>
<accession>A0A1X9NEZ5</accession>
<keyword evidence="8" id="KW-1185">Reference proteome</keyword>
<dbReference type="RefSeq" id="WP_085759180.1">
    <property type="nucleotide sequence ID" value="NZ_CP019343.1"/>
</dbReference>
<dbReference type="AlphaFoldDB" id="A0A1X9NEZ5"/>
<dbReference type="PANTHER" id="PTHR30086:SF20">
    <property type="entry name" value="ARGININE EXPORTER PROTEIN ARGO-RELATED"/>
    <property type="match status" value="1"/>
</dbReference>
<keyword evidence="5 6" id="KW-0472">Membrane</keyword>
<reference evidence="7 8" key="1">
    <citation type="submission" date="2016-11" db="EMBL/GenBank/DDBJ databases">
        <title>Trade-off between light-utilization and light-protection in marine flavobacteria.</title>
        <authorList>
            <person name="Kumagai Y."/>
        </authorList>
    </citation>
    <scope>NUCLEOTIDE SEQUENCE [LARGE SCALE GENOMIC DNA]</scope>
    <source>
        <strain evidence="7 8">NBRC 107125</strain>
    </source>
</reference>
<feature type="transmembrane region" description="Helical" evidence="6">
    <location>
        <begin position="6"/>
        <end position="28"/>
    </location>
</feature>
<evidence type="ECO:0000256" key="1">
    <source>
        <dbReference type="ARBA" id="ARBA00004651"/>
    </source>
</evidence>
<dbReference type="Proteomes" id="UP000193450">
    <property type="component" value="Chromosome"/>
</dbReference>
<evidence type="ECO:0000256" key="3">
    <source>
        <dbReference type="ARBA" id="ARBA00022692"/>
    </source>
</evidence>
<dbReference type="OrthoDB" id="9804822at2"/>
<dbReference type="STRING" id="716816.BST96_13355"/>
<comment type="subcellular location">
    <subcellularLocation>
        <location evidence="1">Cell membrane</location>
        <topology evidence="1">Multi-pass membrane protein</topology>
    </subcellularLocation>
</comment>